<dbReference type="GO" id="GO:0048278">
    <property type="term" value="P:vesicle docking"/>
    <property type="evidence" value="ECO:0007669"/>
    <property type="project" value="TreeGrafter"/>
</dbReference>
<protein>
    <recommendedName>
        <fullName evidence="6">t-SNARE coiled-coil homology domain-containing protein</fullName>
    </recommendedName>
</protein>
<dbReference type="InterPro" id="IPR045242">
    <property type="entry name" value="Syntaxin"/>
</dbReference>
<keyword evidence="5" id="KW-1133">Transmembrane helix</keyword>
<dbReference type="PANTHER" id="PTHR19957">
    <property type="entry name" value="SYNTAXIN"/>
    <property type="match status" value="1"/>
</dbReference>
<dbReference type="EMBL" id="JAQQBS010001424">
    <property type="protein sequence ID" value="KAK0158249.1"/>
    <property type="molecule type" value="Genomic_DNA"/>
</dbReference>
<organism evidence="7 8">
    <name type="scientific">Microctonus aethiopoides</name>
    <dbReference type="NCBI Taxonomy" id="144406"/>
    <lineage>
        <taxon>Eukaryota</taxon>
        <taxon>Metazoa</taxon>
        <taxon>Ecdysozoa</taxon>
        <taxon>Arthropoda</taxon>
        <taxon>Hexapoda</taxon>
        <taxon>Insecta</taxon>
        <taxon>Pterygota</taxon>
        <taxon>Neoptera</taxon>
        <taxon>Endopterygota</taxon>
        <taxon>Hymenoptera</taxon>
        <taxon>Apocrita</taxon>
        <taxon>Ichneumonoidea</taxon>
        <taxon>Braconidae</taxon>
        <taxon>Euphorinae</taxon>
        <taxon>Microctonus</taxon>
    </lineage>
</organism>
<dbReference type="SMART" id="SM00397">
    <property type="entry name" value="t_SNARE"/>
    <property type="match status" value="1"/>
</dbReference>
<evidence type="ECO:0000256" key="3">
    <source>
        <dbReference type="ARBA" id="ARBA00023054"/>
    </source>
</evidence>
<dbReference type="AlphaFoldDB" id="A0AA39EWW5"/>
<evidence type="ECO:0000259" key="6">
    <source>
        <dbReference type="PROSITE" id="PS50192"/>
    </source>
</evidence>
<dbReference type="PANTHER" id="PTHR19957:SF124">
    <property type="entry name" value="SYNTAXIN-8"/>
    <property type="match status" value="1"/>
</dbReference>
<comment type="subcellular location">
    <subcellularLocation>
        <location evidence="1">Membrane</location>
    </subcellularLocation>
</comment>
<dbReference type="Proteomes" id="UP001168990">
    <property type="component" value="Unassembled WGS sequence"/>
</dbReference>
<dbReference type="GO" id="GO:0000149">
    <property type="term" value="F:SNARE binding"/>
    <property type="evidence" value="ECO:0007669"/>
    <property type="project" value="TreeGrafter"/>
</dbReference>
<sequence>MALIYIEDNDPWIVEHDACESLFREIMEQLTQRESKPKTSSAFASVSVNIRFQLKQYADRIIQLRKKVDEALRLRVITVDEAERRMRQVEQLQSNDVKMRQIYDLKMNPHASERRSLIKSNNSAFADGGTTGWGADDDDDPPLDLNISVVDIKTQNENALREQDRGLDELHKVITRQKAIAQTINSEVDYQNEIIDDLADHMETTDERLIDGTRRIRQINQKDRTCGYWIIIILLFISIICVASIG</sequence>
<dbReference type="GO" id="GO:0012505">
    <property type="term" value="C:endomembrane system"/>
    <property type="evidence" value="ECO:0007669"/>
    <property type="project" value="TreeGrafter"/>
</dbReference>
<dbReference type="GO" id="GO:0006886">
    <property type="term" value="P:intracellular protein transport"/>
    <property type="evidence" value="ECO:0007669"/>
    <property type="project" value="TreeGrafter"/>
</dbReference>
<name>A0AA39EWW5_9HYME</name>
<evidence type="ECO:0000256" key="5">
    <source>
        <dbReference type="SAM" id="Phobius"/>
    </source>
</evidence>
<keyword evidence="5" id="KW-0812">Transmembrane</keyword>
<feature type="domain" description="T-SNARE coiled-coil homology" evidence="6">
    <location>
        <begin position="157"/>
        <end position="219"/>
    </location>
</feature>
<evidence type="ECO:0000256" key="4">
    <source>
        <dbReference type="ARBA" id="ARBA00023136"/>
    </source>
</evidence>
<dbReference type="SUPFAM" id="SSF58038">
    <property type="entry name" value="SNARE fusion complex"/>
    <property type="match status" value="1"/>
</dbReference>
<dbReference type="InterPro" id="IPR041875">
    <property type="entry name" value="Syntaxin-8_SNARE"/>
</dbReference>
<dbReference type="GO" id="GO:0006906">
    <property type="term" value="P:vesicle fusion"/>
    <property type="evidence" value="ECO:0007669"/>
    <property type="project" value="TreeGrafter"/>
</dbReference>
<keyword evidence="8" id="KW-1185">Reference proteome</keyword>
<proteinExistence type="predicted"/>
<dbReference type="CDD" id="cd15852">
    <property type="entry name" value="SNARE_Syntaxin8"/>
    <property type="match status" value="1"/>
</dbReference>
<dbReference type="GO" id="GO:0031201">
    <property type="term" value="C:SNARE complex"/>
    <property type="evidence" value="ECO:0007669"/>
    <property type="project" value="TreeGrafter"/>
</dbReference>
<dbReference type="Pfam" id="PF05739">
    <property type="entry name" value="SNARE"/>
    <property type="match status" value="1"/>
</dbReference>
<keyword evidence="2" id="KW-0813">Transport</keyword>
<gene>
    <name evidence="7" type="ORF">PV328_009278</name>
</gene>
<evidence type="ECO:0000313" key="8">
    <source>
        <dbReference type="Proteomes" id="UP001168990"/>
    </source>
</evidence>
<evidence type="ECO:0000256" key="2">
    <source>
        <dbReference type="ARBA" id="ARBA00022448"/>
    </source>
</evidence>
<keyword evidence="4 5" id="KW-0472">Membrane</keyword>
<evidence type="ECO:0000256" key="1">
    <source>
        <dbReference type="ARBA" id="ARBA00004370"/>
    </source>
</evidence>
<dbReference type="PROSITE" id="PS50192">
    <property type="entry name" value="T_SNARE"/>
    <property type="match status" value="1"/>
</dbReference>
<dbReference type="GO" id="GO:0005484">
    <property type="term" value="F:SNAP receptor activity"/>
    <property type="evidence" value="ECO:0007669"/>
    <property type="project" value="TreeGrafter"/>
</dbReference>
<dbReference type="InterPro" id="IPR000727">
    <property type="entry name" value="T_SNARE_dom"/>
</dbReference>
<reference evidence="7" key="1">
    <citation type="journal article" date="2023" name="bioRxiv">
        <title>Scaffold-level genome assemblies of two parasitoid biocontrol wasps reveal the parthenogenesis mechanism and an associated novel virus.</title>
        <authorList>
            <person name="Inwood S."/>
            <person name="Skelly J."/>
            <person name="Guhlin J."/>
            <person name="Harrop T."/>
            <person name="Goldson S."/>
            <person name="Dearden P."/>
        </authorList>
    </citation>
    <scope>NUCLEOTIDE SEQUENCE</scope>
    <source>
        <strain evidence="7">Irish</strain>
        <tissue evidence="7">Whole body</tissue>
    </source>
</reference>
<evidence type="ECO:0000313" key="7">
    <source>
        <dbReference type="EMBL" id="KAK0158249.1"/>
    </source>
</evidence>
<feature type="transmembrane region" description="Helical" evidence="5">
    <location>
        <begin position="226"/>
        <end position="245"/>
    </location>
</feature>
<keyword evidence="3" id="KW-0175">Coiled coil</keyword>
<dbReference type="Gene3D" id="1.20.5.110">
    <property type="match status" value="1"/>
</dbReference>
<reference evidence="7" key="2">
    <citation type="submission" date="2023-03" db="EMBL/GenBank/DDBJ databases">
        <authorList>
            <person name="Inwood S.N."/>
            <person name="Skelly J.G."/>
            <person name="Guhlin J."/>
            <person name="Harrop T.W.R."/>
            <person name="Goldson S.G."/>
            <person name="Dearden P.K."/>
        </authorList>
    </citation>
    <scope>NUCLEOTIDE SEQUENCE</scope>
    <source>
        <strain evidence="7">Irish</strain>
        <tissue evidence="7">Whole body</tissue>
    </source>
</reference>
<comment type="caution">
    <text evidence="7">The sequence shown here is derived from an EMBL/GenBank/DDBJ whole genome shotgun (WGS) entry which is preliminary data.</text>
</comment>
<accession>A0AA39EWW5</accession>